<sequence length="494" mass="56545">MYGYDPIFLEKRNLKEWLDESDDNILVIFNKHSLKFSASPNSSNENKSQDKVFCLKKQFLFNPEIKDIYVKCIIENDQLMVKKTYANKTTYNNIGYYINKNVLIDIKTIQPSLHNERIFKVSINAESIDTGQWRAAGENNYISKETLALSKIGLFKTKEINALDKKITNKNIPYKEEVYFESLLVKALLGYSYKWDGPINSYLRTGLRYFLTPIFNQTYKVYGDTKKIACLAIIDKVKDLDRAFLEAAPRHEDSAKIYYRGMKQPFENFTKEGDTITMPNFMSITTKFVVGVGFSGIKKVGKDLINSCCLYKIWISNGVPYINMVNTTKYKAESEILLPRNLKLTFIKKSTLPYQYYGEIPVIVISVSLQNNDQFKIPSGCSKFYLGKLSSVKLSYLDSISESKKTKKETKAKNEIIVPTKVKSERKNRTKAKRCLNGSRKNKITGLCESILTASVIKENKPLKQKTKAKRCPNGTRKNKITGLCEKINSVLSA</sequence>
<evidence type="ECO:0000313" key="1">
    <source>
        <dbReference type="EMBL" id="QHT01934.1"/>
    </source>
</evidence>
<proteinExistence type="predicted"/>
<dbReference type="AlphaFoldDB" id="A0A6C0CEC2"/>
<dbReference type="PROSITE" id="PS51996">
    <property type="entry name" value="TR_MART"/>
    <property type="match status" value="1"/>
</dbReference>
<accession>A0A6C0CEC2</accession>
<dbReference type="EMBL" id="MN739383">
    <property type="protein sequence ID" value="QHT01934.1"/>
    <property type="molecule type" value="Genomic_DNA"/>
</dbReference>
<dbReference type="Gene3D" id="3.90.176.10">
    <property type="entry name" value="Toxin ADP-ribosyltransferase, Chain A, domain 1"/>
    <property type="match status" value="1"/>
</dbReference>
<reference evidence="1" key="1">
    <citation type="journal article" date="2020" name="Nature">
        <title>Giant virus diversity and host interactions through global metagenomics.</title>
        <authorList>
            <person name="Schulz F."/>
            <person name="Roux S."/>
            <person name="Paez-Espino D."/>
            <person name="Jungbluth S."/>
            <person name="Walsh D.A."/>
            <person name="Denef V.J."/>
            <person name="McMahon K.D."/>
            <person name="Konstantinidis K.T."/>
            <person name="Eloe-Fadrosh E.A."/>
            <person name="Kyrpides N.C."/>
            <person name="Woyke T."/>
        </authorList>
    </citation>
    <scope>NUCLEOTIDE SEQUENCE</scope>
    <source>
        <strain evidence="1">GVMAG-M-3300020523-10</strain>
    </source>
</reference>
<organism evidence="1">
    <name type="scientific">viral metagenome</name>
    <dbReference type="NCBI Taxonomy" id="1070528"/>
    <lineage>
        <taxon>unclassified sequences</taxon>
        <taxon>metagenomes</taxon>
        <taxon>organismal metagenomes</taxon>
    </lineage>
</organism>
<protein>
    <submittedName>
        <fullName evidence="1">Uncharacterized protein</fullName>
    </submittedName>
</protein>
<name>A0A6C0CEC2_9ZZZZ</name>
<dbReference type="SUPFAM" id="SSF56399">
    <property type="entry name" value="ADP-ribosylation"/>
    <property type="match status" value="1"/>
</dbReference>